<dbReference type="Pfam" id="PF01494">
    <property type="entry name" value="FAD_binding_3"/>
    <property type="match status" value="1"/>
</dbReference>
<keyword evidence="2" id="KW-0285">Flavoprotein</keyword>
<gene>
    <name evidence="7" type="ORF">SAMN05444171_3197</name>
</gene>
<dbReference type="InterPro" id="IPR050493">
    <property type="entry name" value="FAD-dep_Monooxygenase_BioMet"/>
</dbReference>
<dbReference type="InterPro" id="IPR002938">
    <property type="entry name" value="FAD-bd"/>
</dbReference>
<evidence type="ECO:0000256" key="2">
    <source>
        <dbReference type="ARBA" id="ARBA00022630"/>
    </source>
</evidence>
<evidence type="ECO:0000259" key="6">
    <source>
        <dbReference type="Pfam" id="PF01494"/>
    </source>
</evidence>
<dbReference type="RefSeq" id="WP_074820515.1">
    <property type="nucleotide sequence ID" value="NZ_FNTI01000001.1"/>
</dbReference>
<keyword evidence="4" id="KW-0560">Oxidoreductase</keyword>
<dbReference type="Proteomes" id="UP000183208">
    <property type="component" value="Unassembled WGS sequence"/>
</dbReference>
<dbReference type="PANTHER" id="PTHR13789">
    <property type="entry name" value="MONOOXYGENASE"/>
    <property type="match status" value="1"/>
</dbReference>
<accession>A0A1M6YIX1</accession>
<dbReference type="EMBL" id="FNTI01000001">
    <property type="protein sequence ID" value="SED12268.1"/>
    <property type="molecule type" value="Genomic_DNA"/>
</dbReference>
<reference evidence="7 8" key="1">
    <citation type="submission" date="2016-10" db="EMBL/GenBank/DDBJ databases">
        <authorList>
            <person name="de Groot N.N."/>
        </authorList>
    </citation>
    <scope>NUCLEOTIDE SEQUENCE [LARGE SCALE GENOMIC DNA]</scope>
    <source>
        <strain evidence="7 8">GAS522</strain>
    </source>
</reference>
<dbReference type="OrthoDB" id="4230779at2"/>
<keyword evidence="3" id="KW-0274">FAD</keyword>
<dbReference type="Gene3D" id="3.50.50.60">
    <property type="entry name" value="FAD/NAD(P)-binding domain"/>
    <property type="match status" value="1"/>
</dbReference>
<proteinExistence type="predicted"/>
<evidence type="ECO:0000256" key="4">
    <source>
        <dbReference type="ARBA" id="ARBA00023002"/>
    </source>
</evidence>
<dbReference type="AlphaFoldDB" id="A0A1M6YIX1"/>
<dbReference type="GO" id="GO:0004497">
    <property type="term" value="F:monooxygenase activity"/>
    <property type="evidence" value="ECO:0007669"/>
    <property type="project" value="UniProtKB-KW"/>
</dbReference>
<dbReference type="GO" id="GO:0071949">
    <property type="term" value="F:FAD binding"/>
    <property type="evidence" value="ECO:0007669"/>
    <property type="project" value="InterPro"/>
</dbReference>
<dbReference type="SUPFAM" id="SSF51905">
    <property type="entry name" value="FAD/NAD(P)-binding domain"/>
    <property type="match status" value="1"/>
</dbReference>
<feature type="domain" description="FAD-binding" evidence="6">
    <location>
        <begin position="5"/>
        <end position="342"/>
    </location>
</feature>
<organism evidence="7 8">
    <name type="scientific">Bradyrhizobium lablabi</name>
    <dbReference type="NCBI Taxonomy" id="722472"/>
    <lineage>
        <taxon>Bacteria</taxon>
        <taxon>Pseudomonadati</taxon>
        <taxon>Pseudomonadota</taxon>
        <taxon>Alphaproteobacteria</taxon>
        <taxon>Hyphomicrobiales</taxon>
        <taxon>Nitrobacteraceae</taxon>
        <taxon>Bradyrhizobium</taxon>
    </lineage>
</organism>
<evidence type="ECO:0000313" key="7">
    <source>
        <dbReference type="EMBL" id="SED12268.1"/>
    </source>
</evidence>
<dbReference type="SUPFAM" id="SSF54373">
    <property type="entry name" value="FAD-linked reductases, C-terminal domain"/>
    <property type="match status" value="1"/>
</dbReference>
<evidence type="ECO:0000313" key="8">
    <source>
        <dbReference type="Proteomes" id="UP000183208"/>
    </source>
</evidence>
<dbReference type="PANTHER" id="PTHR13789:SF318">
    <property type="entry name" value="GERANYLGERANYL DIPHOSPHATE REDUCTASE"/>
    <property type="match status" value="1"/>
</dbReference>
<keyword evidence="5" id="KW-0503">Monooxygenase</keyword>
<evidence type="ECO:0000256" key="1">
    <source>
        <dbReference type="ARBA" id="ARBA00001974"/>
    </source>
</evidence>
<protein>
    <submittedName>
        <fullName evidence="7">Salicylate hydroxylase</fullName>
    </submittedName>
</protein>
<evidence type="ECO:0000256" key="3">
    <source>
        <dbReference type="ARBA" id="ARBA00022827"/>
    </source>
</evidence>
<evidence type="ECO:0000256" key="5">
    <source>
        <dbReference type="ARBA" id="ARBA00023033"/>
    </source>
</evidence>
<dbReference type="InterPro" id="IPR036188">
    <property type="entry name" value="FAD/NAD-bd_sf"/>
</dbReference>
<dbReference type="PRINTS" id="PR00420">
    <property type="entry name" value="RNGMNOXGNASE"/>
</dbReference>
<comment type="cofactor">
    <cofactor evidence="1">
        <name>FAD</name>
        <dbReference type="ChEBI" id="CHEBI:57692"/>
    </cofactor>
</comment>
<sequence length="398" mass="42706">MPGSVRVAIIGGGIGGLTAALALRARGLDVTVFEQAEVVREIGAGVSLHPNAARLLKRIGLDDQLRKIGSPISNITLRTSQGDAITTPAGPATPAFSRDGGQGYNVHRADFLNLLFAALPKGTVNLGHRCIQLKEDGDRVRFSFANGVAADADVVIGADGIRSVVQREIGLHSRPTSEGIMAYRGLIPAERLAWARDLTDPALWLGSGRSFLLYPVAGGRLINMVAFVPTDTESEESWSAPGDLKALAAEYAGWDKPVQDTIHSLDETFRWGIYDRAPLPYWSTGRITLMGDAAHPMVPHVGQGAGQSIEDAMTLAVVLEGCTAADVAGRLKLYEALRLGRTSRVQALARAAGKLYRSEHDNPSEKAERLHEWMAQGKWVFEHDAEEAARDALAKSGH</sequence>
<name>A0A1M6YIX1_9BRAD</name>